<keyword evidence="2" id="KW-1185">Reference proteome</keyword>
<reference evidence="1 2" key="1">
    <citation type="journal article" date="2021" name="Sci. Rep.">
        <title>Genome sequencing of the multicellular alga Astrephomene provides insights into convergent evolution of germ-soma differentiation.</title>
        <authorList>
            <person name="Yamashita S."/>
            <person name="Yamamoto K."/>
            <person name="Matsuzaki R."/>
            <person name="Suzuki S."/>
            <person name="Yamaguchi H."/>
            <person name="Hirooka S."/>
            <person name="Minakuchi Y."/>
            <person name="Miyagishima S."/>
            <person name="Kawachi M."/>
            <person name="Toyoda A."/>
            <person name="Nozaki H."/>
        </authorList>
    </citation>
    <scope>NUCLEOTIDE SEQUENCE [LARGE SCALE GENOMIC DNA]</scope>
    <source>
        <strain evidence="1 2">NIES-4017</strain>
    </source>
</reference>
<dbReference type="AlphaFoldDB" id="A0AAD3E2Y1"/>
<sequence>MSLLASRKPLAWSSVSAHRGFLRIGHPSRLSCVVATAGRRVGQENRKAQSKAEPRKCPCGSGEQYQECCASIVSGAWARTAPELARARFTAMVSGKVQMLADTTHPEALEAIGTKQSLLKKMDQHMRKRGVGELLPSLVDCVHGQHPDDPNNWIVVMAISLGEPGMEDVYVLYELYRKDNGRWWYMNSPREIPILEQFAEFLERYHDVGQGEMGPVEGLYDYSFLPSQPRNLTSEAARLRTPWLVDEWPADQQQRGWVYLDTAKDPETGRTAAQEAAEFHKSLSESLLTSEFDYETYYFRFGRFL</sequence>
<protein>
    <recommendedName>
        <fullName evidence="3">SEC-C motif-containing protein</fullName>
    </recommendedName>
</protein>
<dbReference type="Proteomes" id="UP001054857">
    <property type="component" value="Unassembled WGS sequence"/>
</dbReference>
<dbReference type="EMBL" id="BMAR01000052">
    <property type="protein sequence ID" value="GFR51639.1"/>
    <property type="molecule type" value="Genomic_DNA"/>
</dbReference>
<proteinExistence type="predicted"/>
<comment type="caution">
    <text evidence="1">The sequence shown here is derived from an EMBL/GenBank/DDBJ whole genome shotgun (WGS) entry which is preliminary data.</text>
</comment>
<name>A0AAD3E2Y1_9CHLO</name>
<accession>A0AAD3E2Y1</accession>
<organism evidence="1 2">
    <name type="scientific">Astrephomene gubernaculifera</name>
    <dbReference type="NCBI Taxonomy" id="47775"/>
    <lineage>
        <taxon>Eukaryota</taxon>
        <taxon>Viridiplantae</taxon>
        <taxon>Chlorophyta</taxon>
        <taxon>core chlorophytes</taxon>
        <taxon>Chlorophyceae</taxon>
        <taxon>CS clade</taxon>
        <taxon>Chlamydomonadales</taxon>
        <taxon>Astrephomenaceae</taxon>
        <taxon>Astrephomene</taxon>
    </lineage>
</organism>
<evidence type="ECO:0008006" key="3">
    <source>
        <dbReference type="Google" id="ProtNLM"/>
    </source>
</evidence>
<dbReference type="Gene3D" id="3.10.450.50">
    <property type="match status" value="1"/>
</dbReference>
<evidence type="ECO:0000313" key="1">
    <source>
        <dbReference type="EMBL" id="GFR51639.1"/>
    </source>
</evidence>
<evidence type="ECO:0000313" key="2">
    <source>
        <dbReference type="Proteomes" id="UP001054857"/>
    </source>
</evidence>
<gene>
    <name evidence="1" type="ORF">Agub_g14068</name>
</gene>